<dbReference type="InterPro" id="IPR006311">
    <property type="entry name" value="TAT_signal"/>
</dbReference>
<comment type="similarity">
    <text evidence="2">Belongs to the bacterial solute-binding protein SsuA/TauA family.</text>
</comment>
<evidence type="ECO:0000256" key="3">
    <source>
        <dbReference type="ARBA" id="ARBA00022729"/>
    </source>
</evidence>
<evidence type="ECO:0000256" key="1">
    <source>
        <dbReference type="ARBA" id="ARBA00004418"/>
    </source>
</evidence>
<evidence type="ECO:0000313" key="5">
    <source>
        <dbReference type="Proteomes" id="UP001231124"/>
    </source>
</evidence>
<dbReference type="RefSeq" id="WP_238205307.1">
    <property type="nucleotide sequence ID" value="NZ_BPQE01000021.1"/>
</dbReference>
<name>A0ABU0I4S3_9HYPH</name>
<evidence type="ECO:0000313" key="4">
    <source>
        <dbReference type="EMBL" id="MDQ0449616.1"/>
    </source>
</evidence>
<dbReference type="Gene3D" id="3.40.190.10">
    <property type="entry name" value="Periplasmic binding protein-like II"/>
    <property type="match status" value="2"/>
</dbReference>
<protein>
    <submittedName>
        <fullName evidence="4">NitT/TauT family transport system substrate-binding protein</fullName>
    </submittedName>
</protein>
<comment type="subcellular location">
    <subcellularLocation>
        <location evidence="1">Periplasm</location>
    </subcellularLocation>
</comment>
<comment type="caution">
    <text evidence="4">The sequence shown here is derived from an EMBL/GenBank/DDBJ whole genome shotgun (WGS) entry which is preliminary data.</text>
</comment>
<dbReference type="PANTHER" id="PTHR30024:SF47">
    <property type="entry name" value="TAURINE-BINDING PERIPLASMIC PROTEIN"/>
    <property type="match status" value="1"/>
</dbReference>
<dbReference type="Proteomes" id="UP001231124">
    <property type="component" value="Unassembled WGS sequence"/>
</dbReference>
<organism evidence="4 5">
    <name type="scientific">Methylobacterium aerolatum</name>
    <dbReference type="NCBI Taxonomy" id="418708"/>
    <lineage>
        <taxon>Bacteria</taxon>
        <taxon>Pseudomonadati</taxon>
        <taxon>Pseudomonadota</taxon>
        <taxon>Alphaproteobacteria</taxon>
        <taxon>Hyphomicrobiales</taxon>
        <taxon>Methylobacteriaceae</taxon>
        <taxon>Methylobacterium</taxon>
    </lineage>
</organism>
<proteinExistence type="inferred from homology"/>
<reference evidence="4 5" key="1">
    <citation type="submission" date="2023-07" db="EMBL/GenBank/DDBJ databases">
        <title>Genomic Encyclopedia of Type Strains, Phase IV (KMG-IV): sequencing the most valuable type-strain genomes for metagenomic binning, comparative biology and taxonomic classification.</title>
        <authorList>
            <person name="Goeker M."/>
        </authorList>
    </citation>
    <scope>NUCLEOTIDE SEQUENCE [LARGE SCALE GENOMIC DNA]</scope>
    <source>
        <strain evidence="4 5">DSM 19013</strain>
    </source>
</reference>
<dbReference type="PROSITE" id="PS51318">
    <property type="entry name" value="TAT"/>
    <property type="match status" value="1"/>
</dbReference>
<dbReference type="Pfam" id="PF13379">
    <property type="entry name" value="NMT1_2"/>
    <property type="match status" value="1"/>
</dbReference>
<dbReference type="PANTHER" id="PTHR30024">
    <property type="entry name" value="ALIPHATIC SULFONATES-BINDING PROTEIN-RELATED"/>
    <property type="match status" value="1"/>
</dbReference>
<keyword evidence="3" id="KW-0732">Signal</keyword>
<dbReference type="SUPFAM" id="SSF53850">
    <property type="entry name" value="Periplasmic binding protein-like II"/>
    <property type="match status" value="1"/>
</dbReference>
<sequence length="349" mass="36299">MFTRRRILEAGSLAGAAALVPSAGRAQARPQARTTPLTLKVGLIPILAAAPITVAEKEGWLKEAGLATAVTTFESGPNAIQALASGTLDVYVAGVAPLIVARSRGLDIKVVASTAVEENVFVAAPKLARFAEAGIPPAEVFKRFRAATGAPARLATQPLGSVPNTTLQYWLFEVAKADPKDVAIVSMGIDATQQAILAGAVDGGTLREPAVSIVTGRNPEIRLLALGGEMFPSQPGTVVALTKAFLDREPEAAQALVTAIVRAIDLIGRDPARVAPAIEGALGKGLIDTATIRRALASPATRFAADPRAIVEATAAMQRYQVKIGALDKEAPLDGLFDPRLYERAVAAR</sequence>
<dbReference type="EMBL" id="JAUSVP010000016">
    <property type="protein sequence ID" value="MDQ0449616.1"/>
    <property type="molecule type" value="Genomic_DNA"/>
</dbReference>
<gene>
    <name evidence="4" type="ORF">QO012_004138</name>
</gene>
<evidence type="ECO:0000256" key="2">
    <source>
        <dbReference type="ARBA" id="ARBA00010742"/>
    </source>
</evidence>
<accession>A0ABU0I4S3</accession>
<keyword evidence="5" id="KW-1185">Reference proteome</keyword>